<evidence type="ECO:0000256" key="1">
    <source>
        <dbReference type="ARBA" id="ARBA00019186"/>
    </source>
</evidence>
<dbReference type="EMBL" id="JBGMDY010000006">
    <property type="protein sequence ID" value="KAL2330828.1"/>
    <property type="molecule type" value="Genomic_DNA"/>
</dbReference>
<name>A0ABD1M5J1_9FABA</name>
<dbReference type="InterPro" id="IPR019151">
    <property type="entry name" value="Proteasome_assmbl_chaperone_2"/>
</dbReference>
<reference evidence="5 6" key="1">
    <citation type="submission" date="2024-08" db="EMBL/GenBank/DDBJ databases">
        <title>Insights into the chromosomal genome structure of Flemingia macrophylla.</title>
        <authorList>
            <person name="Ding Y."/>
            <person name="Zhao Y."/>
            <person name="Bi W."/>
            <person name="Wu M."/>
            <person name="Zhao G."/>
            <person name="Gong Y."/>
            <person name="Li W."/>
            <person name="Zhang P."/>
        </authorList>
    </citation>
    <scope>NUCLEOTIDE SEQUENCE [LARGE SCALE GENOMIC DNA]</scope>
    <source>
        <strain evidence="5">DYQJB</strain>
        <tissue evidence="5">Leaf</tissue>
    </source>
</reference>
<dbReference type="Pfam" id="PF09754">
    <property type="entry name" value="PAC2"/>
    <property type="match status" value="1"/>
</dbReference>
<dbReference type="InterPro" id="IPR016562">
    <property type="entry name" value="Proteasome_assmbl_chp_2_euk"/>
</dbReference>
<dbReference type="AlphaFoldDB" id="A0ABD1M5J1"/>
<evidence type="ECO:0000256" key="4">
    <source>
        <dbReference type="SAM" id="MobiDB-lite"/>
    </source>
</evidence>
<accession>A0ABD1M5J1</accession>
<comment type="similarity">
    <text evidence="3">Belongs to the PSMG2 family.</text>
</comment>
<dbReference type="PANTHER" id="PTHR12970">
    <property type="entry name" value="PROTEASOME ASSEMBLY CHAPERONE 2"/>
    <property type="match status" value="1"/>
</dbReference>
<gene>
    <name evidence="5" type="ORF">Fmac_018409</name>
</gene>
<organism evidence="5 6">
    <name type="scientific">Flemingia macrophylla</name>
    <dbReference type="NCBI Taxonomy" id="520843"/>
    <lineage>
        <taxon>Eukaryota</taxon>
        <taxon>Viridiplantae</taxon>
        <taxon>Streptophyta</taxon>
        <taxon>Embryophyta</taxon>
        <taxon>Tracheophyta</taxon>
        <taxon>Spermatophyta</taxon>
        <taxon>Magnoliopsida</taxon>
        <taxon>eudicotyledons</taxon>
        <taxon>Gunneridae</taxon>
        <taxon>Pentapetalae</taxon>
        <taxon>rosids</taxon>
        <taxon>fabids</taxon>
        <taxon>Fabales</taxon>
        <taxon>Fabaceae</taxon>
        <taxon>Papilionoideae</taxon>
        <taxon>50 kb inversion clade</taxon>
        <taxon>NPAAA clade</taxon>
        <taxon>indigoferoid/millettioid clade</taxon>
        <taxon>Phaseoleae</taxon>
        <taxon>Flemingia</taxon>
    </lineage>
</organism>
<dbReference type="Gene3D" id="3.40.50.10900">
    <property type="entry name" value="PAC-like subunit"/>
    <property type="match status" value="2"/>
</dbReference>
<sequence>MSTVAKWNDIATDFPILRPNFVNIRDSSCATPRLTSTIRDSLCATPRLTYTLCVTEVEEEDVDVVGEKVEPSDLQDSAFLNAVVKLAFKRGFPKYLDAYQWAPKLVVNELRKFPALHDITYVVLPCVGNDAYRPFLQGELALPLEAYDSSSNALTIIQQRSPVIKGMMVEFAKNMAGFLAGSGKKHIIVLPSLDFGKWQKVDMSRFITFLVPTKNGTDENCEQLGWKKLQEYDPSQKHWKYLSDLVEGNATLEDIISVEDELEEENYYASLPFAALFSFLKAKGLKVTCLLCYCSERDNILDAFQLADAVCKLHRLSHPTIGNNDESANNVINGSRNVWRVPCRESVEEVEDSPPSIKGRWKGKGRTHQRKGSGHGAELVENPDDGDDKLRIGDLEILHHNRS</sequence>
<dbReference type="PANTHER" id="PTHR12970:SF1">
    <property type="entry name" value="PROTEASOME ASSEMBLY CHAPERONE 2"/>
    <property type="match status" value="1"/>
</dbReference>
<comment type="caution">
    <text evidence="5">The sequence shown here is derived from an EMBL/GenBank/DDBJ whole genome shotgun (WGS) entry which is preliminary data.</text>
</comment>
<evidence type="ECO:0000313" key="6">
    <source>
        <dbReference type="Proteomes" id="UP001603857"/>
    </source>
</evidence>
<dbReference type="Proteomes" id="UP001603857">
    <property type="component" value="Unassembled WGS sequence"/>
</dbReference>
<dbReference type="InterPro" id="IPR038389">
    <property type="entry name" value="PSMG2_sf"/>
</dbReference>
<keyword evidence="2" id="KW-0143">Chaperone</keyword>
<feature type="region of interest" description="Disordered" evidence="4">
    <location>
        <begin position="350"/>
        <end position="390"/>
    </location>
</feature>
<feature type="compositionally biased region" description="Basic residues" evidence="4">
    <location>
        <begin position="359"/>
        <end position="373"/>
    </location>
</feature>
<evidence type="ECO:0000256" key="3">
    <source>
        <dbReference type="ARBA" id="ARBA00025745"/>
    </source>
</evidence>
<evidence type="ECO:0000256" key="2">
    <source>
        <dbReference type="ARBA" id="ARBA00023186"/>
    </source>
</evidence>
<evidence type="ECO:0000313" key="5">
    <source>
        <dbReference type="EMBL" id="KAL2330828.1"/>
    </source>
</evidence>
<keyword evidence="6" id="KW-1185">Reference proteome</keyword>
<proteinExistence type="inferred from homology"/>
<protein>
    <recommendedName>
        <fullName evidence="1">Proteasome assembly chaperone 2</fullName>
    </recommendedName>
</protein>